<organism evidence="6 7">
    <name type="scientific">Linnemannia schmuckeri</name>
    <dbReference type="NCBI Taxonomy" id="64567"/>
    <lineage>
        <taxon>Eukaryota</taxon>
        <taxon>Fungi</taxon>
        <taxon>Fungi incertae sedis</taxon>
        <taxon>Mucoromycota</taxon>
        <taxon>Mortierellomycotina</taxon>
        <taxon>Mortierellomycetes</taxon>
        <taxon>Mortierellales</taxon>
        <taxon>Mortierellaceae</taxon>
        <taxon>Linnemannia</taxon>
    </lineage>
</organism>
<dbReference type="InterPro" id="IPR050562">
    <property type="entry name" value="FAD_mOase_fung"/>
</dbReference>
<keyword evidence="7" id="KW-1185">Reference proteome</keyword>
<protein>
    <recommendedName>
        <fullName evidence="5">FAD-binding domain-containing protein</fullName>
    </recommendedName>
</protein>
<evidence type="ECO:0000259" key="5">
    <source>
        <dbReference type="Pfam" id="PF01494"/>
    </source>
</evidence>
<comment type="caution">
    <text evidence="6">The sequence shown here is derived from an EMBL/GenBank/DDBJ whole genome shotgun (WGS) entry which is preliminary data.</text>
</comment>
<reference evidence="6" key="1">
    <citation type="journal article" date="2020" name="Fungal Divers.">
        <title>Resolving the Mortierellaceae phylogeny through synthesis of multi-gene phylogenetics and phylogenomics.</title>
        <authorList>
            <person name="Vandepol N."/>
            <person name="Liber J."/>
            <person name="Desiro A."/>
            <person name="Na H."/>
            <person name="Kennedy M."/>
            <person name="Barry K."/>
            <person name="Grigoriev I.V."/>
            <person name="Miller A.N."/>
            <person name="O'Donnell K."/>
            <person name="Stajich J.E."/>
            <person name="Bonito G."/>
        </authorList>
    </citation>
    <scope>NUCLEOTIDE SEQUENCE</scope>
    <source>
        <strain evidence="6">NRRL 6426</strain>
    </source>
</reference>
<dbReference type="OrthoDB" id="655030at2759"/>
<dbReference type="PRINTS" id="PR00420">
    <property type="entry name" value="RNGMNOXGNASE"/>
</dbReference>
<evidence type="ECO:0000313" key="6">
    <source>
        <dbReference type="EMBL" id="KAF9150009.1"/>
    </source>
</evidence>
<name>A0A9P5RZW7_9FUNG</name>
<dbReference type="GO" id="GO:0071949">
    <property type="term" value="F:FAD binding"/>
    <property type="evidence" value="ECO:0007669"/>
    <property type="project" value="InterPro"/>
</dbReference>
<keyword evidence="4" id="KW-0560">Oxidoreductase</keyword>
<dbReference type="AlphaFoldDB" id="A0A9P5RZW7"/>
<evidence type="ECO:0000256" key="3">
    <source>
        <dbReference type="ARBA" id="ARBA00022827"/>
    </source>
</evidence>
<dbReference type="Gene3D" id="3.50.50.60">
    <property type="entry name" value="FAD/NAD(P)-binding domain"/>
    <property type="match status" value="1"/>
</dbReference>
<dbReference type="InterPro" id="IPR036188">
    <property type="entry name" value="FAD/NAD-bd_sf"/>
</dbReference>
<keyword evidence="3" id="KW-0274">FAD</keyword>
<comment type="similarity">
    <text evidence="1">Belongs to the paxM FAD-dependent monooxygenase family.</text>
</comment>
<feature type="domain" description="FAD-binding" evidence="5">
    <location>
        <begin position="11"/>
        <end position="191"/>
    </location>
</feature>
<evidence type="ECO:0000256" key="1">
    <source>
        <dbReference type="ARBA" id="ARBA00007992"/>
    </source>
</evidence>
<gene>
    <name evidence="6" type="ORF">BG015_008180</name>
</gene>
<dbReference type="PANTHER" id="PTHR47356:SF2">
    <property type="entry name" value="FAD-BINDING DOMAIN-CONTAINING PROTEIN-RELATED"/>
    <property type="match status" value="1"/>
</dbReference>
<evidence type="ECO:0000256" key="4">
    <source>
        <dbReference type="ARBA" id="ARBA00023002"/>
    </source>
</evidence>
<dbReference type="SUPFAM" id="SSF51905">
    <property type="entry name" value="FAD/NAD(P)-binding domain"/>
    <property type="match status" value="1"/>
</dbReference>
<evidence type="ECO:0000313" key="7">
    <source>
        <dbReference type="Proteomes" id="UP000748756"/>
    </source>
</evidence>
<accession>A0A9P5RZW7</accession>
<dbReference type="Pfam" id="PF01494">
    <property type="entry name" value="FAD_binding_3"/>
    <property type="match status" value="1"/>
</dbReference>
<dbReference type="PANTHER" id="PTHR47356">
    <property type="entry name" value="FAD-DEPENDENT MONOOXYGENASE ASQG-RELATED"/>
    <property type="match status" value="1"/>
</dbReference>
<proteinExistence type="inferred from homology"/>
<evidence type="ECO:0000256" key="2">
    <source>
        <dbReference type="ARBA" id="ARBA00022630"/>
    </source>
</evidence>
<dbReference type="GO" id="GO:0004497">
    <property type="term" value="F:monooxygenase activity"/>
    <property type="evidence" value="ECO:0007669"/>
    <property type="project" value="InterPro"/>
</dbReference>
<dbReference type="Proteomes" id="UP000748756">
    <property type="component" value="Unassembled WGS sequence"/>
</dbReference>
<keyword evidence="2" id="KW-0285">Flavoprotein</keyword>
<dbReference type="EMBL" id="JAAAUQ010000464">
    <property type="protein sequence ID" value="KAF9150009.1"/>
    <property type="molecule type" value="Genomic_DNA"/>
</dbReference>
<dbReference type="InterPro" id="IPR002938">
    <property type="entry name" value="FAD-bd"/>
</dbReference>
<sequence length="341" mass="38491">MATKTEEPQPTILIVGAELGGVMLGVLLEKANIPYTILERSTTVKPPGSAMSIGGTLFLLFDQLQILDEFVTVVKHSTQSTIENESGETLLTTDYTPLRELTGYKGYIPARPRLYELLLKQIPAHKIHFGKRILTIIKNKDDDNVHIQTADGTKYQGDILVGADGAYSAIRQRLYERLRAQSILSKSDEEDMPFSCTCLVGQTNELDPKQFQHLNNTENAFITTLGTDKPYSCALFSTFDKRVYFMVIHHLDRTMSRAVQELRFRSSEKSEWGPYAAQTMCDETRDFPISIGTGKMTLGNLYDRIPKELISKVMLEEKVFTTWHSGRTHATKFILLEDKAL</sequence>